<dbReference type="AlphaFoldDB" id="V7I209"/>
<feature type="domain" description="Mannosylglycerate hydrolase MGH1-like glycoside hydrolase" evidence="1">
    <location>
        <begin position="192"/>
        <end position="433"/>
    </location>
</feature>
<dbReference type="InterPro" id="IPR054491">
    <property type="entry name" value="MGH1-like_GH"/>
</dbReference>
<dbReference type="OrthoDB" id="9798687at2"/>
<evidence type="ECO:0000313" key="3">
    <source>
        <dbReference type="Proteomes" id="UP000017747"/>
    </source>
</evidence>
<reference evidence="2 3" key="1">
    <citation type="journal article" date="2014" name="Genome Announc.">
        <title>Genome Sequence of Youngiibacter fragilis, the Type Strain of the Genus Youngiibacter.</title>
        <authorList>
            <person name="Wawrik C.B."/>
            <person name="Callaghan A.V."/>
            <person name="Stamps B.W."/>
            <person name="Wawrik B."/>
        </authorList>
    </citation>
    <scope>NUCLEOTIDE SEQUENCE [LARGE SCALE GENOMIC DNA]</scope>
    <source>
        <strain evidence="2 3">232.1</strain>
    </source>
</reference>
<dbReference type="RefSeq" id="WP_023388173.1">
    <property type="nucleotide sequence ID" value="NZ_AXUN02000231.1"/>
</dbReference>
<proteinExistence type="predicted"/>
<dbReference type="GO" id="GO:0005993">
    <property type="term" value="P:trehalose catabolic process"/>
    <property type="evidence" value="ECO:0007669"/>
    <property type="project" value="TreeGrafter"/>
</dbReference>
<dbReference type="SUPFAM" id="SSF48208">
    <property type="entry name" value="Six-hairpin glycosidases"/>
    <property type="match status" value="1"/>
</dbReference>
<dbReference type="InterPro" id="IPR012341">
    <property type="entry name" value="6hp_glycosidase-like_sf"/>
</dbReference>
<keyword evidence="3" id="KW-1185">Reference proteome</keyword>
<dbReference type="Proteomes" id="UP000017747">
    <property type="component" value="Unassembled WGS sequence"/>
</dbReference>
<dbReference type="GO" id="GO:0004555">
    <property type="term" value="F:alpha,alpha-trehalase activity"/>
    <property type="evidence" value="ECO:0007669"/>
    <property type="project" value="InterPro"/>
</dbReference>
<dbReference type="InterPro" id="IPR001661">
    <property type="entry name" value="Glyco_hydro_37"/>
</dbReference>
<organism evidence="2 3">
    <name type="scientific">Youngiibacter fragilis 232.1</name>
    <dbReference type="NCBI Taxonomy" id="994573"/>
    <lineage>
        <taxon>Bacteria</taxon>
        <taxon>Bacillati</taxon>
        <taxon>Bacillota</taxon>
        <taxon>Clostridia</taxon>
        <taxon>Eubacteriales</taxon>
        <taxon>Clostridiaceae</taxon>
        <taxon>Youngiibacter</taxon>
    </lineage>
</organism>
<dbReference type="InterPro" id="IPR008928">
    <property type="entry name" value="6-hairpin_glycosidase_sf"/>
</dbReference>
<name>V7I209_9CLOT</name>
<accession>V7I209</accession>
<evidence type="ECO:0000313" key="2">
    <source>
        <dbReference type="EMBL" id="ETA79052.1"/>
    </source>
</evidence>
<dbReference type="PANTHER" id="PTHR23403">
    <property type="entry name" value="TREHALASE"/>
    <property type="match status" value="1"/>
</dbReference>
<dbReference type="PANTHER" id="PTHR23403:SF6">
    <property type="entry name" value="CYTOSOLIC NEUTRAL TREHALASE-RELATED"/>
    <property type="match status" value="1"/>
</dbReference>
<dbReference type="STRING" id="994573.T472_0218860"/>
<evidence type="ECO:0000259" key="1">
    <source>
        <dbReference type="Pfam" id="PF22422"/>
    </source>
</evidence>
<gene>
    <name evidence="2" type="ORF">T472_0218860</name>
</gene>
<comment type="caution">
    <text evidence="2">The sequence shown here is derived from an EMBL/GenBank/DDBJ whole genome shotgun (WGS) entry which is preliminary data.</text>
</comment>
<dbReference type="EMBL" id="AXUN02000231">
    <property type="protein sequence ID" value="ETA79052.1"/>
    <property type="molecule type" value="Genomic_DNA"/>
</dbReference>
<protein>
    <recommendedName>
        <fullName evidence="1">Mannosylglycerate hydrolase MGH1-like glycoside hydrolase domain-containing protein</fullName>
    </recommendedName>
</protein>
<sequence length="553" mass="64262">MERDYAFLENLQRGMYFDKKSYSDTELYAFDEVKAYLPEPILPGREEWTACYWYALKILFTNQHVPAKGSGYVSNFVDAAFNENIFLWDTAFMTMFCNLLHPYVPGIRSLDNFYSRQFDDGEIPREMVRDTGKDFLVWVNAYDKPLYSYFHNHYGHRRLKGQAPVPYEEMYKPDMGRVIEKNPYLTLDNLNHPILAMAEWESYCHTKEIDRLKLVLEPLSRYYAALKYHLRHANGLYVTDWASMDNSPRNRYLGLAIDTSCEMVLFARNILDILSELEKHGMIDPDEARKAELREDISILSERINSLMWNNEDGFYYDLTFEGKQTGMKTIAAYWALVSGVADKRQARLLAEWLNDRDTFNRPHRVPVLAANEEGYDPEGGYWKGSVWAPTNTMVVLGLERNGYHDLAREIGLNHLDAVSKVFTQTGTIWENYPADSITSGNSDKRDFVGWSGMGPIMFLMRYGIGLRTDVERNLLIWDISSDLIKEGQVGCRNYWFFGIAADFMADMNGGSLRIDVRTEKAFDLEIRFRGTRRQFRIDGRFNAVIGEEDEQL</sequence>
<dbReference type="Gene3D" id="1.50.10.10">
    <property type="match status" value="1"/>
</dbReference>
<dbReference type="Pfam" id="PF22422">
    <property type="entry name" value="MGH1-like_GH"/>
    <property type="match status" value="1"/>
</dbReference>
<dbReference type="eggNOG" id="COG3408">
    <property type="taxonomic scope" value="Bacteria"/>
</dbReference>